<reference evidence="9 10" key="1">
    <citation type="submission" date="2017-02" db="EMBL/GenBank/DDBJ databases">
        <authorList>
            <person name="Peterson S.W."/>
        </authorList>
    </citation>
    <scope>NUCLEOTIDE SEQUENCE [LARGE SCALE GENOMIC DNA]</scope>
    <source>
        <strain evidence="9 10">M1</strain>
    </source>
</reference>
<keyword evidence="3" id="KW-1003">Cell membrane</keyword>
<dbReference type="InterPro" id="IPR045621">
    <property type="entry name" value="BPD_transp_1_N"/>
</dbReference>
<dbReference type="OrthoDB" id="9773221at2"/>
<keyword evidence="6 7" id="KW-0472">Membrane</keyword>
<dbReference type="InterPro" id="IPR000515">
    <property type="entry name" value="MetI-like"/>
</dbReference>
<dbReference type="Pfam" id="PF00528">
    <property type="entry name" value="BPD_transp_1"/>
    <property type="match status" value="1"/>
</dbReference>
<protein>
    <submittedName>
        <fullName evidence="9">Peptide/nickel transport system permease protein</fullName>
    </submittedName>
</protein>
<dbReference type="RefSeq" id="WP_079494253.1">
    <property type="nucleotide sequence ID" value="NZ_FUZT01000011.1"/>
</dbReference>
<feature type="transmembrane region" description="Helical" evidence="7">
    <location>
        <begin position="174"/>
        <end position="192"/>
    </location>
</feature>
<dbReference type="Pfam" id="PF19300">
    <property type="entry name" value="BPD_transp_1_N"/>
    <property type="match status" value="1"/>
</dbReference>
<dbReference type="GO" id="GO:0005886">
    <property type="term" value="C:plasma membrane"/>
    <property type="evidence" value="ECO:0007669"/>
    <property type="project" value="UniProtKB-SubCell"/>
</dbReference>
<dbReference type="InterPro" id="IPR035906">
    <property type="entry name" value="MetI-like_sf"/>
</dbReference>
<feature type="domain" description="ABC transmembrane type-1" evidence="8">
    <location>
        <begin position="96"/>
        <end position="293"/>
    </location>
</feature>
<dbReference type="PANTHER" id="PTHR43163:SF6">
    <property type="entry name" value="DIPEPTIDE TRANSPORT SYSTEM PERMEASE PROTEIN DPPB-RELATED"/>
    <property type="match status" value="1"/>
</dbReference>
<accession>A0A1T5M8Y6</accession>
<evidence type="ECO:0000256" key="1">
    <source>
        <dbReference type="ARBA" id="ARBA00004651"/>
    </source>
</evidence>
<feature type="transmembrane region" description="Helical" evidence="7">
    <location>
        <begin position="98"/>
        <end position="122"/>
    </location>
</feature>
<evidence type="ECO:0000256" key="5">
    <source>
        <dbReference type="ARBA" id="ARBA00022989"/>
    </source>
</evidence>
<evidence type="ECO:0000256" key="4">
    <source>
        <dbReference type="ARBA" id="ARBA00022692"/>
    </source>
</evidence>
<keyword evidence="2 7" id="KW-0813">Transport</keyword>
<dbReference type="PANTHER" id="PTHR43163">
    <property type="entry name" value="DIPEPTIDE TRANSPORT SYSTEM PERMEASE PROTEIN DPPB-RELATED"/>
    <property type="match status" value="1"/>
</dbReference>
<feature type="transmembrane region" description="Helical" evidence="7">
    <location>
        <begin position="229"/>
        <end position="254"/>
    </location>
</feature>
<comment type="subcellular location">
    <subcellularLocation>
        <location evidence="1 7">Cell membrane</location>
        <topology evidence="1 7">Multi-pass membrane protein</topology>
    </subcellularLocation>
</comment>
<comment type="similarity">
    <text evidence="7">Belongs to the binding-protein-dependent transport system permease family.</text>
</comment>
<keyword evidence="4 7" id="KW-0812">Transmembrane</keyword>
<evidence type="ECO:0000256" key="6">
    <source>
        <dbReference type="ARBA" id="ARBA00023136"/>
    </source>
</evidence>
<evidence type="ECO:0000256" key="3">
    <source>
        <dbReference type="ARBA" id="ARBA00022475"/>
    </source>
</evidence>
<organism evidence="9 10">
    <name type="scientific">Maledivibacter halophilus</name>
    <dbReference type="NCBI Taxonomy" id="36842"/>
    <lineage>
        <taxon>Bacteria</taxon>
        <taxon>Bacillati</taxon>
        <taxon>Bacillota</taxon>
        <taxon>Clostridia</taxon>
        <taxon>Peptostreptococcales</taxon>
        <taxon>Caminicellaceae</taxon>
        <taxon>Maledivibacter</taxon>
    </lineage>
</organism>
<feature type="transmembrane region" description="Helical" evidence="7">
    <location>
        <begin position="134"/>
        <end position="158"/>
    </location>
</feature>
<dbReference type="STRING" id="36842.SAMN02194393_04129"/>
<dbReference type="EMBL" id="FUZT01000011">
    <property type="protein sequence ID" value="SKC84484.1"/>
    <property type="molecule type" value="Genomic_DNA"/>
</dbReference>
<proteinExistence type="inferred from homology"/>
<gene>
    <name evidence="9" type="ORF">SAMN02194393_04129</name>
</gene>
<evidence type="ECO:0000256" key="7">
    <source>
        <dbReference type="RuleBase" id="RU363032"/>
    </source>
</evidence>
<name>A0A1T5M8Y6_9FIRM</name>
<dbReference type="PROSITE" id="PS50928">
    <property type="entry name" value="ABC_TM1"/>
    <property type="match status" value="1"/>
</dbReference>
<evidence type="ECO:0000256" key="2">
    <source>
        <dbReference type="ARBA" id="ARBA00022448"/>
    </source>
</evidence>
<dbReference type="SUPFAM" id="SSF161098">
    <property type="entry name" value="MetI-like"/>
    <property type="match status" value="1"/>
</dbReference>
<feature type="transmembrane region" description="Helical" evidence="7">
    <location>
        <begin position="274"/>
        <end position="297"/>
    </location>
</feature>
<dbReference type="Gene3D" id="1.10.3720.10">
    <property type="entry name" value="MetI-like"/>
    <property type="match status" value="1"/>
</dbReference>
<dbReference type="GO" id="GO:0055085">
    <property type="term" value="P:transmembrane transport"/>
    <property type="evidence" value="ECO:0007669"/>
    <property type="project" value="InterPro"/>
</dbReference>
<keyword evidence="10" id="KW-1185">Reference proteome</keyword>
<dbReference type="AlphaFoldDB" id="A0A1T5M8Y6"/>
<evidence type="ECO:0000259" key="8">
    <source>
        <dbReference type="PROSITE" id="PS50928"/>
    </source>
</evidence>
<dbReference type="Proteomes" id="UP000190285">
    <property type="component" value="Unassembled WGS sequence"/>
</dbReference>
<keyword evidence="5 7" id="KW-1133">Transmembrane helix</keyword>
<evidence type="ECO:0000313" key="9">
    <source>
        <dbReference type="EMBL" id="SKC84484.1"/>
    </source>
</evidence>
<sequence>MRNYIMKRLGVGILLLFSVSFLVFSMLYFMPGDPVTLMAGPLVKVENLEGLRHEYGLDRPLLVQYMDWMRRIIFSGDFGISYKYRIDVWSLLKNCIPISLKLTVTTLIISTIVAIPLGLICAYKKDSWFDRITVSTSLVFTAIPSFWLAVLLMLIFAVKLKWFPLSGFESWKNYILPIATGVIGGLASTIRLTKSEALDALREKYVTTAYAKGLDNKTVLTRHVLRNSLIVITVNLFMSLPWLISGYIIIEKIFGIPGMGNLMINAIIQQDFNVVQACILIITVLTIICNILSDIVLGILDPRIRISVTGGEK</sequence>
<dbReference type="CDD" id="cd06261">
    <property type="entry name" value="TM_PBP2"/>
    <property type="match status" value="1"/>
</dbReference>
<feature type="transmembrane region" description="Helical" evidence="7">
    <location>
        <begin position="9"/>
        <end position="30"/>
    </location>
</feature>
<evidence type="ECO:0000313" key="10">
    <source>
        <dbReference type="Proteomes" id="UP000190285"/>
    </source>
</evidence>